<comment type="subcellular location">
    <subcellularLocation>
        <location evidence="1">Cell membrane</location>
        <topology evidence="1">Single-pass membrane protein</topology>
    </subcellularLocation>
</comment>
<evidence type="ECO:0000256" key="7">
    <source>
        <dbReference type="ARBA" id="ARBA00023010"/>
    </source>
</evidence>
<keyword evidence="7" id="KW-0811">Translocation</keyword>
<protein>
    <submittedName>
        <fullName evidence="10">Unannotated protein</fullName>
    </submittedName>
</protein>
<accession>A0A6J7E4U7</accession>
<evidence type="ECO:0000256" key="6">
    <source>
        <dbReference type="ARBA" id="ARBA00022989"/>
    </source>
</evidence>
<organism evidence="10">
    <name type="scientific">freshwater metagenome</name>
    <dbReference type="NCBI Taxonomy" id="449393"/>
    <lineage>
        <taxon>unclassified sequences</taxon>
        <taxon>metagenomes</taxon>
        <taxon>ecological metagenomes</taxon>
    </lineage>
</organism>
<evidence type="ECO:0000256" key="3">
    <source>
        <dbReference type="ARBA" id="ARBA00022475"/>
    </source>
</evidence>
<dbReference type="EMBL" id="CAFBLU010000019">
    <property type="protein sequence ID" value="CAB4878097.1"/>
    <property type="molecule type" value="Genomic_DNA"/>
</dbReference>
<evidence type="ECO:0000256" key="2">
    <source>
        <dbReference type="ARBA" id="ARBA00022448"/>
    </source>
</evidence>
<dbReference type="HAMAP" id="MF_00236">
    <property type="entry name" value="TatA_E"/>
    <property type="match status" value="1"/>
</dbReference>
<dbReference type="InterPro" id="IPR006312">
    <property type="entry name" value="TatA/E"/>
</dbReference>
<evidence type="ECO:0000256" key="9">
    <source>
        <dbReference type="SAM" id="MobiDB-lite"/>
    </source>
</evidence>
<dbReference type="PANTHER" id="PTHR42982:SF1">
    <property type="entry name" value="SEC-INDEPENDENT PROTEIN TRANSLOCASE PROTEIN TATA"/>
    <property type="match status" value="1"/>
</dbReference>
<keyword evidence="8" id="KW-0472">Membrane</keyword>
<dbReference type="NCBIfam" id="TIGR01411">
    <property type="entry name" value="tatAE"/>
    <property type="match status" value="1"/>
</dbReference>
<evidence type="ECO:0000313" key="10">
    <source>
        <dbReference type="EMBL" id="CAB4878097.1"/>
    </source>
</evidence>
<keyword evidence="2" id="KW-0813">Transport</keyword>
<keyword evidence="4" id="KW-0812">Transmembrane</keyword>
<proteinExistence type="inferred from homology"/>
<dbReference type="AlphaFoldDB" id="A0A6J7E4U7"/>
<feature type="compositionally biased region" description="Low complexity" evidence="9">
    <location>
        <begin position="56"/>
        <end position="77"/>
    </location>
</feature>
<evidence type="ECO:0000256" key="4">
    <source>
        <dbReference type="ARBA" id="ARBA00022692"/>
    </source>
</evidence>
<dbReference type="GO" id="GO:0005886">
    <property type="term" value="C:plasma membrane"/>
    <property type="evidence" value="ECO:0007669"/>
    <property type="project" value="UniProtKB-SubCell"/>
</dbReference>
<gene>
    <name evidence="10" type="ORF">UFOPK3444_01146</name>
</gene>
<dbReference type="GO" id="GO:0043953">
    <property type="term" value="P:protein transport by the Tat complex"/>
    <property type="evidence" value="ECO:0007669"/>
    <property type="project" value="InterPro"/>
</dbReference>
<sequence length="91" mass="9420">MFSQIGLPEVIVVLAIVLLVFGPKRLPAAGKALGSSMRGFKESLTGDKDHDEIDEAQPAAPAAEAKQAEPAPAVADPAPEKVDQPESSDSV</sequence>
<evidence type="ECO:0000256" key="8">
    <source>
        <dbReference type="ARBA" id="ARBA00023136"/>
    </source>
</evidence>
<evidence type="ECO:0000256" key="5">
    <source>
        <dbReference type="ARBA" id="ARBA00022927"/>
    </source>
</evidence>
<dbReference type="Gene3D" id="1.20.5.3310">
    <property type="match status" value="1"/>
</dbReference>
<feature type="region of interest" description="Disordered" evidence="9">
    <location>
        <begin position="30"/>
        <end position="91"/>
    </location>
</feature>
<evidence type="ECO:0000256" key="1">
    <source>
        <dbReference type="ARBA" id="ARBA00004162"/>
    </source>
</evidence>
<keyword evidence="3" id="KW-1003">Cell membrane</keyword>
<dbReference type="PANTHER" id="PTHR42982">
    <property type="entry name" value="SEC-INDEPENDENT PROTEIN TRANSLOCASE PROTEIN TATA"/>
    <property type="match status" value="1"/>
</dbReference>
<keyword evidence="6" id="KW-1133">Transmembrane helix</keyword>
<feature type="compositionally biased region" description="Basic and acidic residues" evidence="9">
    <location>
        <begin position="39"/>
        <end position="51"/>
    </location>
</feature>
<reference evidence="10" key="1">
    <citation type="submission" date="2020-05" db="EMBL/GenBank/DDBJ databases">
        <authorList>
            <person name="Chiriac C."/>
            <person name="Salcher M."/>
            <person name="Ghai R."/>
            <person name="Kavagutti S V."/>
        </authorList>
    </citation>
    <scope>NUCLEOTIDE SEQUENCE</scope>
</reference>
<name>A0A6J7E4U7_9ZZZZ</name>
<dbReference type="PRINTS" id="PR01506">
    <property type="entry name" value="TATBPROTEIN"/>
</dbReference>
<dbReference type="InterPro" id="IPR003369">
    <property type="entry name" value="TatA/B/E"/>
</dbReference>
<keyword evidence="5" id="KW-0653">Protein transport</keyword>
<dbReference type="Pfam" id="PF02416">
    <property type="entry name" value="TatA_B_E"/>
    <property type="match status" value="1"/>
</dbReference>